<reference evidence="1" key="1">
    <citation type="submission" date="2014-11" db="EMBL/GenBank/DDBJ databases">
        <authorList>
            <person name="Amaro Gonzalez C."/>
        </authorList>
    </citation>
    <scope>NUCLEOTIDE SEQUENCE</scope>
</reference>
<dbReference type="AlphaFoldDB" id="A0A0E9TET3"/>
<proteinExistence type="predicted"/>
<protein>
    <submittedName>
        <fullName evidence="1">Uncharacterized protein</fullName>
    </submittedName>
</protein>
<sequence length="56" mass="6377">MIITSSWIQTRPLSTWQLNTATKYPKSPKSTCNFWHPVREQGSTILSAELLLQATD</sequence>
<evidence type="ECO:0000313" key="1">
    <source>
        <dbReference type="EMBL" id="JAH51400.1"/>
    </source>
</evidence>
<dbReference type="EMBL" id="GBXM01057177">
    <property type="protein sequence ID" value="JAH51400.1"/>
    <property type="molecule type" value="Transcribed_RNA"/>
</dbReference>
<reference evidence="1" key="2">
    <citation type="journal article" date="2015" name="Fish Shellfish Immunol.">
        <title>Early steps in the European eel (Anguilla anguilla)-Vibrio vulnificus interaction in the gills: Role of the RtxA13 toxin.</title>
        <authorList>
            <person name="Callol A."/>
            <person name="Pajuelo D."/>
            <person name="Ebbesson L."/>
            <person name="Teles M."/>
            <person name="MacKenzie S."/>
            <person name="Amaro C."/>
        </authorList>
    </citation>
    <scope>NUCLEOTIDE SEQUENCE</scope>
</reference>
<organism evidence="1">
    <name type="scientific">Anguilla anguilla</name>
    <name type="common">European freshwater eel</name>
    <name type="synonym">Muraena anguilla</name>
    <dbReference type="NCBI Taxonomy" id="7936"/>
    <lineage>
        <taxon>Eukaryota</taxon>
        <taxon>Metazoa</taxon>
        <taxon>Chordata</taxon>
        <taxon>Craniata</taxon>
        <taxon>Vertebrata</taxon>
        <taxon>Euteleostomi</taxon>
        <taxon>Actinopterygii</taxon>
        <taxon>Neopterygii</taxon>
        <taxon>Teleostei</taxon>
        <taxon>Anguilliformes</taxon>
        <taxon>Anguillidae</taxon>
        <taxon>Anguilla</taxon>
    </lineage>
</organism>
<name>A0A0E9TET3_ANGAN</name>
<accession>A0A0E9TET3</accession>